<dbReference type="AlphaFoldDB" id="A0A3B0RD61"/>
<name>A0A3B0RD61_9ZZZZ</name>
<proteinExistence type="predicted"/>
<feature type="non-terminal residue" evidence="1">
    <location>
        <position position="162"/>
    </location>
</feature>
<accession>A0A3B0RD61</accession>
<evidence type="ECO:0000313" key="1">
    <source>
        <dbReference type="EMBL" id="VAV90062.1"/>
    </source>
</evidence>
<sequence>MKALVGLTIVLLTLISCASPSVPVLPVSTGKIAPKIVDELGTIADDYVKLTLAMGEKEAGYVDAYYGPPLWAAAAKTDPRSLVDLGNDIILLMERLQLQPKDDDLLIEGRKRFLTAQLEAAYTRHAMISGETFSFIEEARGLFGVTPKIRPLKEFDIILDEI</sequence>
<reference evidence="1" key="1">
    <citation type="submission" date="2018-06" db="EMBL/GenBank/DDBJ databases">
        <authorList>
            <person name="Zhirakovskaya E."/>
        </authorList>
    </citation>
    <scope>NUCLEOTIDE SEQUENCE</scope>
</reference>
<dbReference type="PROSITE" id="PS51257">
    <property type="entry name" value="PROKAR_LIPOPROTEIN"/>
    <property type="match status" value="1"/>
</dbReference>
<gene>
    <name evidence="1" type="ORF">MNBD_ALPHA04-473</name>
</gene>
<organism evidence="1">
    <name type="scientific">hydrothermal vent metagenome</name>
    <dbReference type="NCBI Taxonomy" id="652676"/>
    <lineage>
        <taxon>unclassified sequences</taxon>
        <taxon>metagenomes</taxon>
        <taxon>ecological metagenomes</taxon>
    </lineage>
</organism>
<dbReference type="EMBL" id="UOEF01000093">
    <property type="protein sequence ID" value="VAV90062.1"/>
    <property type="molecule type" value="Genomic_DNA"/>
</dbReference>
<protein>
    <submittedName>
        <fullName evidence="1">Uncharacterized protein</fullName>
    </submittedName>
</protein>